<evidence type="ECO:0000313" key="2">
    <source>
        <dbReference type="EMBL" id="MFD2518009.1"/>
    </source>
</evidence>
<gene>
    <name evidence="2" type="ORF">ACFSTG_08900</name>
</gene>
<keyword evidence="3" id="KW-1185">Reference proteome</keyword>
<proteinExistence type="predicted"/>
<organism evidence="2 3">
    <name type="scientific">Salinimicrobium flavum</name>
    <dbReference type="NCBI Taxonomy" id="1737065"/>
    <lineage>
        <taxon>Bacteria</taxon>
        <taxon>Pseudomonadati</taxon>
        <taxon>Bacteroidota</taxon>
        <taxon>Flavobacteriia</taxon>
        <taxon>Flavobacteriales</taxon>
        <taxon>Flavobacteriaceae</taxon>
        <taxon>Salinimicrobium</taxon>
    </lineage>
</organism>
<name>A0ABW5IWI1_9FLAO</name>
<accession>A0ABW5IWI1</accession>
<evidence type="ECO:0000256" key="1">
    <source>
        <dbReference type="SAM" id="Coils"/>
    </source>
</evidence>
<keyword evidence="1" id="KW-0175">Coiled coil</keyword>
<evidence type="ECO:0000313" key="3">
    <source>
        <dbReference type="Proteomes" id="UP001597468"/>
    </source>
</evidence>
<evidence type="ECO:0008006" key="4">
    <source>
        <dbReference type="Google" id="ProtNLM"/>
    </source>
</evidence>
<protein>
    <recommendedName>
        <fullName evidence="4">Alpha/beta hydrolase</fullName>
    </recommendedName>
</protein>
<comment type="caution">
    <text evidence="2">The sequence shown here is derived from an EMBL/GenBank/DDBJ whole genome shotgun (WGS) entry which is preliminary data.</text>
</comment>
<dbReference type="Proteomes" id="UP001597468">
    <property type="component" value="Unassembled WGS sequence"/>
</dbReference>
<sequence>MRKILFFLLIAAQVSAQEMTLKKGIVIDSLKVSDTIDESFAIYLPTNFQNSTAMPTLFIFDSEGRGKSAAMLFRNAAERQGYVLVSSNNISPEADFKENVTIASRMIQSVSTLIPLDFRQLSTAGSMEGARVASSIPFLLENIHGVIAIGDQWMNYDLLEKRNGFIFIGVAGDEQFTSAGVKFTAELLRGMKLPTQVYSYEGGDDWPRPEIVSSVLGSLTLDAMRKKLRPEDPTLVEELYTADMNLVNARLSNSKVVEASDLLELMKDKYARLWDLDEIENRIRQIKRSRNYMDQSRQLEAVRVKERRLVEDFLYYFSEDIRTVNFENLGWWNYQKIQLDSLARKGGAEGKMATRIKGLINELAKTQRQELENQRSSLEQKLLADMIQTIFDPQAYSAYKDIISLSAQDNDFGTALFYLEEMLKHGYTNKEALYNIDGTLGLRLTPEYNLLIEKYLGSSRYYDKPEEKSLFPKQ</sequence>
<reference evidence="3" key="1">
    <citation type="journal article" date="2019" name="Int. J. Syst. Evol. Microbiol.">
        <title>The Global Catalogue of Microorganisms (GCM) 10K type strain sequencing project: providing services to taxonomists for standard genome sequencing and annotation.</title>
        <authorList>
            <consortium name="The Broad Institute Genomics Platform"/>
            <consortium name="The Broad Institute Genome Sequencing Center for Infectious Disease"/>
            <person name="Wu L."/>
            <person name="Ma J."/>
        </authorList>
    </citation>
    <scope>NUCLEOTIDE SEQUENCE [LARGE SCALE GENOMIC DNA]</scope>
    <source>
        <strain evidence="3">KCTC 42585</strain>
    </source>
</reference>
<dbReference type="EMBL" id="JBHULT010000008">
    <property type="protein sequence ID" value="MFD2518009.1"/>
    <property type="molecule type" value="Genomic_DNA"/>
</dbReference>
<feature type="coiled-coil region" evidence="1">
    <location>
        <begin position="361"/>
        <end position="388"/>
    </location>
</feature>
<dbReference type="RefSeq" id="WP_380751310.1">
    <property type="nucleotide sequence ID" value="NZ_JBHULT010000008.1"/>
</dbReference>